<sequence length="430" mass="48745">MPFGIWKRIVWLKGPYDLITTRDLKELQLPKKLRRSLRRRLDKLQARVANVARFKNDCGDLGGKYVHTIEGGVHPPVRQYPLNPGAVEEMDKIVRELSALGIIREEPSPITNSPIQAVKKPESAGGGWRPVINFKALNRRTIANRASLINPQGALKTLQVKKYKSCIDLANGFFSLRLAKQSQGKTAFTHKGKAYVWQRLPQGYKNSPNVFQSAVMDVLKDLGATIYIDDVFIVDDTEEEHLEKLQKVIKRLTEAGLKLNLKKCQFGQFEVTYLGFQVAADLGLSEGYKEKLEQITPPPKSENDLQKILGLCNYVRDHVHQKAHGKEGAHWRGNDEVDRYVQQRRIVFVGIEKWDKTPKGKVVPKESVEEVVQAVHEALGHAGTMPTRKELEKQQLWVPGDQVRHILRDCEVCGRILTQGDEDSGWKVSQ</sequence>
<evidence type="ECO:0000313" key="2">
    <source>
        <dbReference type="Proteomes" id="UP000831701"/>
    </source>
</evidence>
<protein>
    <submittedName>
        <fullName evidence="1">Uncharacterized protein</fullName>
    </submittedName>
</protein>
<comment type="caution">
    <text evidence="1">The sequence shown here is derived from an EMBL/GenBank/DDBJ whole genome shotgun (WGS) entry which is preliminary data.</text>
</comment>
<gene>
    <name evidence="1" type="ORF">L3Q82_004969</name>
</gene>
<keyword evidence="2" id="KW-1185">Reference proteome</keyword>
<proteinExistence type="predicted"/>
<reference evidence="1" key="1">
    <citation type="submission" date="2022-04" db="EMBL/GenBank/DDBJ databases">
        <title>Jade perch genome.</title>
        <authorList>
            <person name="Chao B."/>
        </authorList>
    </citation>
    <scope>NUCLEOTIDE SEQUENCE</scope>
    <source>
        <strain evidence="1">CB-2022</strain>
    </source>
</reference>
<dbReference type="EMBL" id="CM041552">
    <property type="protein sequence ID" value="KAI3353742.1"/>
    <property type="molecule type" value="Genomic_DNA"/>
</dbReference>
<evidence type="ECO:0000313" key="1">
    <source>
        <dbReference type="EMBL" id="KAI3353742.1"/>
    </source>
</evidence>
<organism evidence="1 2">
    <name type="scientific">Scortum barcoo</name>
    <name type="common">barcoo grunter</name>
    <dbReference type="NCBI Taxonomy" id="214431"/>
    <lineage>
        <taxon>Eukaryota</taxon>
        <taxon>Metazoa</taxon>
        <taxon>Chordata</taxon>
        <taxon>Craniata</taxon>
        <taxon>Vertebrata</taxon>
        <taxon>Euteleostomi</taxon>
        <taxon>Actinopterygii</taxon>
        <taxon>Neopterygii</taxon>
        <taxon>Teleostei</taxon>
        <taxon>Neoteleostei</taxon>
        <taxon>Acanthomorphata</taxon>
        <taxon>Eupercaria</taxon>
        <taxon>Centrarchiformes</taxon>
        <taxon>Terapontoidei</taxon>
        <taxon>Terapontidae</taxon>
        <taxon>Scortum</taxon>
    </lineage>
</organism>
<accession>A0ACB8VDJ5</accession>
<name>A0ACB8VDJ5_9TELE</name>
<dbReference type="Proteomes" id="UP000831701">
    <property type="component" value="Chromosome 22"/>
</dbReference>